<evidence type="ECO:0000259" key="15">
    <source>
        <dbReference type="PROSITE" id="PS50873"/>
    </source>
</evidence>
<dbReference type="InterPro" id="IPR002207">
    <property type="entry name" value="Peroxidase_I"/>
</dbReference>
<keyword evidence="5 14" id="KW-0575">Peroxidase</keyword>
<evidence type="ECO:0000313" key="16">
    <source>
        <dbReference type="EMBL" id="CDK24382.1"/>
    </source>
</evidence>
<organism evidence="16 17">
    <name type="scientific">Kuraishia capsulata CBS 1993</name>
    <dbReference type="NCBI Taxonomy" id="1382522"/>
    <lineage>
        <taxon>Eukaryota</taxon>
        <taxon>Fungi</taxon>
        <taxon>Dikarya</taxon>
        <taxon>Ascomycota</taxon>
        <taxon>Saccharomycotina</taxon>
        <taxon>Pichiomycetes</taxon>
        <taxon>Pichiales</taxon>
        <taxon>Pichiaceae</taxon>
        <taxon>Kuraishia</taxon>
    </lineage>
</organism>
<dbReference type="OrthoDB" id="2859658at2759"/>
<protein>
    <recommendedName>
        <fullName evidence="14">Peroxidase</fullName>
        <ecNumber evidence="14">1.11.1.-</ecNumber>
    </recommendedName>
</protein>
<dbReference type="GO" id="GO:0004130">
    <property type="term" value="F:cytochrome-c peroxidase activity"/>
    <property type="evidence" value="ECO:0007669"/>
    <property type="project" value="UniProtKB-EC"/>
</dbReference>
<dbReference type="GO" id="GO:0020037">
    <property type="term" value="F:heme binding"/>
    <property type="evidence" value="ECO:0007669"/>
    <property type="project" value="UniProtKB-UniRule"/>
</dbReference>
<keyword evidence="10" id="KW-0408">Iron</keyword>
<comment type="function">
    <text evidence="1">Destroys radicals which are normally produced within the cells and which are toxic to biological systems.</text>
</comment>
<accession>W6MJ03</accession>
<dbReference type="SUPFAM" id="SSF48113">
    <property type="entry name" value="Heme-dependent peroxidases"/>
    <property type="match status" value="1"/>
</dbReference>
<gene>
    <name evidence="16" type="ORF">KUCA_T00000344001</name>
</gene>
<dbReference type="Pfam" id="PF00141">
    <property type="entry name" value="peroxidase"/>
    <property type="match status" value="1"/>
</dbReference>
<dbReference type="RefSeq" id="XP_022456399.1">
    <property type="nucleotide sequence ID" value="XM_022604875.1"/>
</dbReference>
<dbReference type="Gene3D" id="1.10.520.10">
    <property type="match status" value="1"/>
</dbReference>
<dbReference type="PRINTS" id="PR00458">
    <property type="entry name" value="PEROXIDASE"/>
</dbReference>
<evidence type="ECO:0000256" key="7">
    <source>
        <dbReference type="ARBA" id="ARBA00022723"/>
    </source>
</evidence>
<evidence type="ECO:0000256" key="9">
    <source>
        <dbReference type="ARBA" id="ARBA00023002"/>
    </source>
</evidence>
<dbReference type="FunFam" id="1.10.420.10:FF:000009">
    <property type="entry name" value="Ascorbate peroxidase"/>
    <property type="match status" value="1"/>
</dbReference>
<evidence type="ECO:0000256" key="14">
    <source>
        <dbReference type="RuleBase" id="RU363051"/>
    </source>
</evidence>
<name>W6MJ03_9ASCO</name>
<comment type="subcellular location">
    <subcellularLocation>
        <location evidence="3">Mitochondrion intermembrane space</location>
    </subcellularLocation>
    <subcellularLocation>
        <location evidence="2">Mitochondrion matrix</location>
    </subcellularLocation>
</comment>
<keyword evidence="6" id="KW-0349">Heme</keyword>
<evidence type="ECO:0000256" key="5">
    <source>
        <dbReference type="ARBA" id="ARBA00022559"/>
    </source>
</evidence>
<evidence type="ECO:0000256" key="12">
    <source>
        <dbReference type="ARBA" id="ARBA00038574"/>
    </source>
</evidence>
<dbReference type="PANTHER" id="PTHR31356:SF58">
    <property type="entry name" value="CYTOCHROME C PEROXIDASE, MITOCHONDRIAL"/>
    <property type="match status" value="1"/>
</dbReference>
<sequence>MSVFLPSLKFRANPRLVGSLVGGAITLAFINDQSNRQSGNNGGNNSRLSKAGLFGFGAANARIAGKPEKSQEDYQKVYNQIAGLLQEKDEYDDGSYGPVLVRLAWHASGTYDKSDKSETKGGSYGGTMRFAKEAGDEANNGLINAREFLKDVQAKNPWISHGDLWTLGGVVAIQEMNGPKIKWRPGRQDLAAATTPPAGRLPDASRDAPYVRGLFNRMGFEDEEIVALIGAHCLGRCHTQNSGYEGPWTFSPTQFTNEFFRLLVEEKWHIRKWDGPTQYEDDATNSLMMLPADMALIEDARFKKYVVRFAKDQDDFFKVFSSTFQRLLELGVDFPAGSPEYTFKTLDEQE</sequence>
<reference evidence="16" key="1">
    <citation type="submission" date="2013-12" db="EMBL/GenBank/DDBJ databases">
        <authorList>
            <person name="Genoscope - CEA"/>
        </authorList>
    </citation>
    <scope>NUCLEOTIDE SEQUENCE</scope>
    <source>
        <strain evidence="16">CBS 1993</strain>
    </source>
</reference>
<evidence type="ECO:0000256" key="4">
    <source>
        <dbReference type="ARBA" id="ARBA00005997"/>
    </source>
</evidence>
<reference evidence="16" key="2">
    <citation type="submission" date="2014-02" db="EMBL/GenBank/DDBJ databases">
        <title>Complete DNA sequence of /Kuraishia capsulata/ illustrates novel genomic features among budding yeasts (/Saccharomycotina/).</title>
        <authorList>
            <person name="Morales L."/>
            <person name="Noel B."/>
            <person name="Porcel B."/>
            <person name="Marcet-Houben M."/>
            <person name="Hullo M-F."/>
            <person name="Sacerdot C."/>
            <person name="Tekaia F."/>
            <person name="Leh-Louis V."/>
            <person name="Despons L."/>
            <person name="Khanna V."/>
            <person name="Aury J-M."/>
            <person name="Barbe V."/>
            <person name="Couloux A."/>
            <person name="Labadie K."/>
            <person name="Pelletier E."/>
            <person name="Souciet J-L."/>
            <person name="Boekhout T."/>
            <person name="Gabaldon T."/>
            <person name="Wincker P."/>
            <person name="Dujon B."/>
        </authorList>
    </citation>
    <scope>NUCLEOTIDE SEQUENCE</scope>
    <source>
        <strain evidence="16">CBS 1993</strain>
    </source>
</reference>
<dbReference type="InterPro" id="IPR002016">
    <property type="entry name" value="Haem_peroxidase"/>
</dbReference>
<proteinExistence type="inferred from homology"/>
<keyword evidence="7" id="KW-0479">Metal-binding</keyword>
<dbReference type="EMBL" id="HG793125">
    <property type="protein sequence ID" value="CDK24382.1"/>
    <property type="molecule type" value="Genomic_DNA"/>
</dbReference>
<keyword evidence="8" id="KW-0809">Transit peptide</keyword>
<comment type="similarity">
    <text evidence="4">Belongs to the peroxidase family. Cytochrome c peroxidase subfamily.</text>
</comment>
<dbReference type="GeneID" id="34517787"/>
<evidence type="ECO:0000256" key="2">
    <source>
        <dbReference type="ARBA" id="ARBA00004305"/>
    </source>
</evidence>
<dbReference type="PROSITE" id="PS00436">
    <property type="entry name" value="PEROXIDASE_2"/>
    <property type="match status" value="1"/>
</dbReference>
<dbReference type="GO" id="GO:0042744">
    <property type="term" value="P:hydrogen peroxide catabolic process"/>
    <property type="evidence" value="ECO:0007669"/>
    <property type="project" value="TreeGrafter"/>
</dbReference>
<dbReference type="GO" id="GO:0034599">
    <property type="term" value="P:cellular response to oxidative stress"/>
    <property type="evidence" value="ECO:0007669"/>
    <property type="project" value="InterPro"/>
</dbReference>
<evidence type="ECO:0000256" key="13">
    <source>
        <dbReference type="ARBA" id="ARBA00049265"/>
    </source>
</evidence>
<dbReference type="STRING" id="1382522.W6MJ03"/>
<dbReference type="EC" id="1.11.1.-" evidence="14"/>
<keyword evidence="9 14" id="KW-0560">Oxidoreductase</keyword>
<comment type="catalytic activity">
    <reaction evidence="13">
        <text>2 Fe(II)-[cytochrome c] + H2O2 + 2 H(+) = 2 Fe(III)-[cytochrome c] + 2 H2O</text>
        <dbReference type="Rhea" id="RHEA:16581"/>
        <dbReference type="Rhea" id="RHEA-COMP:10350"/>
        <dbReference type="Rhea" id="RHEA-COMP:14399"/>
        <dbReference type="ChEBI" id="CHEBI:15377"/>
        <dbReference type="ChEBI" id="CHEBI:15378"/>
        <dbReference type="ChEBI" id="CHEBI:16240"/>
        <dbReference type="ChEBI" id="CHEBI:29033"/>
        <dbReference type="ChEBI" id="CHEBI:29034"/>
        <dbReference type="EC" id="1.11.1.5"/>
    </reaction>
</comment>
<dbReference type="PRINTS" id="PR00459">
    <property type="entry name" value="ASPEROXIDASE"/>
</dbReference>
<dbReference type="GO" id="GO:0046872">
    <property type="term" value="F:metal ion binding"/>
    <property type="evidence" value="ECO:0007669"/>
    <property type="project" value="UniProtKB-UniRule"/>
</dbReference>
<dbReference type="InterPro" id="IPR010255">
    <property type="entry name" value="Haem_peroxidase_sf"/>
</dbReference>
<keyword evidence="11" id="KW-0496">Mitochondrion</keyword>
<keyword evidence="17" id="KW-1185">Reference proteome</keyword>
<dbReference type="AlphaFoldDB" id="W6MJ03"/>
<evidence type="ECO:0000313" key="17">
    <source>
        <dbReference type="Proteomes" id="UP000019384"/>
    </source>
</evidence>
<dbReference type="GO" id="GO:0005759">
    <property type="term" value="C:mitochondrial matrix"/>
    <property type="evidence" value="ECO:0007669"/>
    <property type="project" value="UniProtKB-SubCell"/>
</dbReference>
<evidence type="ECO:0000256" key="3">
    <source>
        <dbReference type="ARBA" id="ARBA00004569"/>
    </source>
</evidence>
<dbReference type="PROSITE" id="PS50873">
    <property type="entry name" value="PEROXIDASE_4"/>
    <property type="match status" value="1"/>
</dbReference>
<dbReference type="InterPro" id="IPR044831">
    <property type="entry name" value="Ccp1-like"/>
</dbReference>
<feature type="domain" description="Plant heme peroxidase family profile" evidence="15">
    <location>
        <begin position="159"/>
        <end position="350"/>
    </location>
</feature>
<dbReference type="Proteomes" id="UP000019384">
    <property type="component" value="Unassembled WGS sequence"/>
</dbReference>
<dbReference type="HOGENOM" id="CLU_036959_1_1_1"/>
<dbReference type="FunFam" id="1.10.520.10:FF:000005">
    <property type="entry name" value="Cytochrome c peroxidase"/>
    <property type="match status" value="1"/>
</dbReference>
<dbReference type="PANTHER" id="PTHR31356">
    <property type="entry name" value="THYLAKOID LUMENAL 29 KDA PROTEIN, CHLOROPLASTIC-RELATED"/>
    <property type="match status" value="1"/>
</dbReference>
<evidence type="ECO:0000256" key="6">
    <source>
        <dbReference type="ARBA" id="ARBA00022617"/>
    </source>
</evidence>
<evidence type="ECO:0000256" key="11">
    <source>
        <dbReference type="ARBA" id="ARBA00023128"/>
    </source>
</evidence>
<dbReference type="Gene3D" id="1.10.420.10">
    <property type="entry name" value="Peroxidase, domain 2"/>
    <property type="match status" value="1"/>
</dbReference>
<evidence type="ECO:0000256" key="10">
    <source>
        <dbReference type="ARBA" id="ARBA00023004"/>
    </source>
</evidence>
<comment type="subunit">
    <text evidence="12">Forms a one-to-one complex with cytochrome c.</text>
</comment>
<evidence type="ECO:0000256" key="1">
    <source>
        <dbReference type="ARBA" id="ARBA00003917"/>
    </source>
</evidence>
<evidence type="ECO:0000256" key="8">
    <source>
        <dbReference type="ARBA" id="ARBA00022946"/>
    </source>
</evidence>
<dbReference type="GO" id="GO:0005758">
    <property type="term" value="C:mitochondrial intermembrane space"/>
    <property type="evidence" value="ECO:0007669"/>
    <property type="project" value="UniProtKB-SubCell"/>
</dbReference>
<dbReference type="GO" id="GO:0000302">
    <property type="term" value="P:response to reactive oxygen species"/>
    <property type="evidence" value="ECO:0007669"/>
    <property type="project" value="TreeGrafter"/>
</dbReference>
<dbReference type="InterPro" id="IPR019794">
    <property type="entry name" value="Peroxidases_AS"/>
</dbReference>